<sequence length="91" mass="10365">MTRNQDSHQIRVLKAALGEELFGIWRTTSGAKYVAIPLSLYGMSPVGWMHWLFCSRQCLDLEDDLGVDLMKSGDNLLVANSPRLEESIRRR</sequence>
<protein>
    <submittedName>
        <fullName evidence="1">Uncharacterized protein</fullName>
    </submittedName>
</protein>
<dbReference type="EMBL" id="QLNT01000011">
    <property type="protein sequence ID" value="KAF3070220.1"/>
    <property type="molecule type" value="Genomic_DNA"/>
</dbReference>
<reference evidence="1 2" key="1">
    <citation type="submission" date="2018-06" db="EMBL/GenBank/DDBJ databases">
        <title>Genome analysis of cellulolytic fungus Trichoderma lentiforme CFAM-422.</title>
        <authorList>
            <person name="Steindorff A.S."/>
            <person name="Formighieri E.F."/>
            <person name="Midorikawa G.E.O."/>
            <person name="Tamietti M.S."/>
            <person name="Ramos E.Z."/>
            <person name="Silva A.S."/>
            <person name="Bon E.P.S."/>
            <person name="Mendes T.D."/>
            <person name="Damaso M.C.T."/>
            <person name="Favaro L.C.L."/>
        </authorList>
    </citation>
    <scope>NUCLEOTIDE SEQUENCE [LARGE SCALE GENOMIC DNA]</scope>
    <source>
        <strain evidence="1 2">CFAM-422</strain>
    </source>
</reference>
<organism evidence="1 2">
    <name type="scientific">Trichoderma lentiforme</name>
    <dbReference type="NCBI Taxonomy" id="1567552"/>
    <lineage>
        <taxon>Eukaryota</taxon>
        <taxon>Fungi</taxon>
        <taxon>Dikarya</taxon>
        <taxon>Ascomycota</taxon>
        <taxon>Pezizomycotina</taxon>
        <taxon>Sordariomycetes</taxon>
        <taxon>Hypocreomycetidae</taxon>
        <taxon>Hypocreales</taxon>
        <taxon>Hypocreaceae</taxon>
        <taxon>Trichoderma</taxon>
    </lineage>
</organism>
<accession>A0A9P5CED1</accession>
<proteinExistence type="predicted"/>
<keyword evidence="2" id="KW-1185">Reference proteome</keyword>
<evidence type="ECO:0000313" key="2">
    <source>
        <dbReference type="Proteomes" id="UP000801864"/>
    </source>
</evidence>
<name>A0A9P5CED1_9HYPO</name>
<evidence type="ECO:0000313" key="1">
    <source>
        <dbReference type="EMBL" id="KAF3070220.1"/>
    </source>
</evidence>
<gene>
    <name evidence="1" type="ORF">CFAM422_006696</name>
</gene>
<comment type="caution">
    <text evidence="1">The sequence shown here is derived from an EMBL/GenBank/DDBJ whole genome shotgun (WGS) entry which is preliminary data.</text>
</comment>
<dbReference type="AlphaFoldDB" id="A0A9P5CED1"/>
<dbReference type="Proteomes" id="UP000801864">
    <property type="component" value="Unassembled WGS sequence"/>
</dbReference>